<dbReference type="InterPro" id="IPR039425">
    <property type="entry name" value="RNA_pol_sigma-70-like"/>
</dbReference>
<dbReference type="NCBIfam" id="TIGR02937">
    <property type="entry name" value="sigma70-ECF"/>
    <property type="match status" value="1"/>
</dbReference>
<dbReference type="RefSeq" id="WP_105718056.1">
    <property type="nucleotide sequence ID" value="NZ_PVBQ01000015.1"/>
</dbReference>
<evidence type="ECO:0000256" key="1">
    <source>
        <dbReference type="ARBA" id="ARBA00010641"/>
    </source>
</evidence>
<evidence type="ECO:0000259" key="6">
    <source>
        <dbReference type="Pfam" id="PF04542"/>
    </source>
</evidence>
<evidence type="ECO:0000256" key="3">
    <source>
        <dbReference type="ARBA" id="ARBA00023082"/>
    </source>
</evidence>
<evidence type="ECO:0000313" key="9">
    <source>
        <dbReference type="Proteomes" id="UP000239711"/>
    </source>
</evidence>
<evidence type="ECO:0000259" key="7">
    <source>
        <dbReference type="Pfam" id="PF08281"/>
    </source>
</evidence>
<protein>
    <submittedName>
        <fullName evidence="8">RNA polymerase subunit sigma</fullName>
    </submittedName>
</protein>
<name>A0A2S9J0K8_9SPHI</name>
<comment type="similarity">
    <text evidence="1">Belongs to the sigma-70 factor family. ECF subfamily.</text>
</comment>
<evidence type="ECO:0000256" key="4">
    <source>
        <dbReference type="ARBA" id="ARBA00023125"/>
    </source>
</evidence>
<dbReference type="InterPro" id="IPR013249">
    <property type="entry name" value="RNA_pol_sigma70_r4_t2"/>
</dbReference>
<dbReference type="EMBL" id="PVBQ01000015">
    <property type="protein sequence ID" value="PRD46323.1"/>
    <property type="molecule type" value="Genomic_DNA"/>
</dbReference>
<dbReference type="InterPro" id="IPR013324">
    <property type="entry name" value="RNA_pol_sigma_r3/r4-like"/>
</dbReference>
<accession>A0A2S9J0K8</accession>
<keyword evidence="2" id="KW-0805">Transcription regulation</keyword>
<evidence type="ECO:0000256" key="2">
    <source>
        <dbReference type="ARBA" id="ARBA00023015"/>
    </source>
</evidence>
<dbReference type="Gene3D" id="1.10.10.10">
    <property type="entry name" value="Winged helix-like DNA-binding domain superfamily/Winged helix DNA-binding domain"/>
    <property type="match status" value="1"/>
</dbReference>
<dbReference type="Pfam" id="PF04542">
    <property type="entry name" value="Sigma70_r2"/>
    <property type="match status" value="1"/>
</dbReference>
<dbReference type="GO" id="GO:0016987">
    <property type="term" value="F:sigma factor activity"/>
    <property type="evidence" value="ECO:0007669"/>
    <property type="project" value="UniProtKB-KW"/>
</dbReference>
<dbReference type="InterPro" id="IPR036388">
    <property type="entry name" value="WH-like_DNA-bd_sf"/>
</dbReference>
<keyword evidence="5" id="KW-0804">Transcription</keyword>
<keyword evidence="9" id="KW-1185">Reference proteome</keyword>
<dbReference type="PANTHER" id="PTHR43133:SF8">
    <property type="entry name" value="RNA POLYMERASE SIGMA FACTOR HI_1459-RELATED"/>
    <property type="match status" value="1"/>
</dbReference>
<dbReference type="Proteomes" id="UP000239711">
    <property type="component" value="Unassembled WGS sequence"/>
</dbReference>
<organism evidence="8 9">
    <name type="scientific">Sphingobacterium haloxyli</name>
    <dbReference type="NCBI Taxonomy" id="2100533"/>
    <lineage>
        <taxon>Bacteria</taxon>
        <taxon>Pseudomonadati</taxon>
        <taxon>Bacteroidota</taxon>
        <taxon>Sphingobacteriia</taxon>
        <taxon>Sphingobacteriales</taxon>
        <taxon>Sphingobacteriaceae</taxon>
        <taxon>Sphingobacterium</taxon>
    </lineage>
</organism>
<sequence length="205" mass="24013">MTPENLQYEAWLLAIRDKDDKEAFGKLYRCFWDGLYAHALRRIRDAQHAEDMVQELFIQFWEKRKRWDTQINLPGYLYGILKHKIIDFFHASKMKPQLLDFWAEDLYTFAQQHPEELETYLALEQLLSEELNKMPANMKQAILLKWDEFSIRDIATRLGLSEQTVKNNISEGSKRLKQALLSSGIDGYSTVIVLLVLQSLTAATI</sequence>
<dbReference type="GO" id="GO:0006352">
    <property type="term" value="P:DNA-templated transcription initiation"/>
    <property type="evidence" value="ECO:0007669"/>
    <property type="project" value="InterPro"/>
</dbReference>
<reference evidence="8 9" key="1">
    <citation type="submission" date="2018-02" db="EMBL/GenBank/DDBJ databases">
        <title>The draft genome of Sphingobacterium sp. 5JN-11.</title>
        <authorList>
            <person name="Liu L."/>
            <person name="Li L."/>
            <person name="Liang L."/>
            <person name="Zhang X."/>
            <person name="Wang T."/>
        </authorList>
    </citation>
    <scope>NUCLEOTIDE SEQUENCE [LARGE SCALE GENOMIC DNA]</scope>
    <source>
        <strain evidence="8 9">5JN-11</strain>
    </source>
</reference>
<feature type="domain" description="RNA polymerase sigma factor 70 region 4 type 2" evidence="7">
    <location>
        <begin position="126"/>
        <end position="176"/>
    </location>
</feature>
<dbReference type="GO" id="GO:0003677">
    <property type="term" value="F:DNA binding"/>
    <property type="evidence" value="ECO:0007669"/>
    <property type="project" value="UniProtKB-KW"/>
</dbReference>
<proteinExistence type="inferred from homology"/>
<keyword evidence="3" id="KW-0731">Sigma factor</keyword>
<dbReference type="InterPro" id="IPR014284">
    <property type="entry name" value="RNA_pol_sigma-70_dom"/>
</dbReference>
<dbReference type="Pfam" id="PF08281">
    <property type="entry name" value="Sigma70_r4_2"/>
    <property type="match status" value="1"/>
</dbReference>
<dbReference type="SUPFAM" id="SSF88659">
    <property type="entry name" value="Sigma3 and sigma4 domains of RNA polymerase sigma factors"/>
    <property type="match status" value="1"/>
</dbReference>
<evidence type="ECO:0000256" key="5">
    <source>
        <dbReference type="ARBA" id="ARBA00023163"/>
    </source>
</evidence>
<dbReference type="InterPro" id="IPR007627">
    <property type="entry name" value="RNA_pol_sigma70_r2"/>
</dbReference>
<dbReference type="SUPFAM" id="SSF88946">
    <property type="entry name" value="Sigma2 domain of RNA polymerase sigma factors"/>
    <property type="match status" value="1"/>
</dbReference>
<dbReference type="Gene3D" id="1.10.1740.10">
    <property type="match status" value="1"/>
</dbReference>
<evidence type="ECO:0000313" key="8">
    <source>
        <dbReference type="EMBL" id="PRD46323.1"/>
    </source>
</evidence>
<keyword evidence="4" id="KW-0238">DNA-binding</keyword>
<comment type="caution">
    <text evidence="8">The sequence shown here is derived from an EMBL/GenBank/DDBJ whole genome shotgun (WGS) entry which is preliminary data.</text>
</comment>
<dbReference type="OrthoDB" id="679904at2"/>
<dbReference type="InterPro" id="IPR013325">
    <property type="entry name" value="RNA_pol_sigma_r2"/>
</dbReference>
<feature type="domain" description="RNA polymerase sigma-70 region 2" evidence="6">
    <location>
        <begin position="27"/>
        <end position="89"/>
    </location>
</feature>
<dbReference type="PANTHER" id="PTHR43133">
    <property type="entry name" value="RNA POLYMERASE ECF-TYPE SIGMA FACTO"/>
    <property type="match status" value="1"/>
</dbReference>
<gene>
    <name evidence="8" type="ORF">C5745_16195</name>
</gene>
<dbReference type="AlphaFoldDB" id="A0A2S9J0K8"/>